<reference evidence="1" key="2">
    <citation type="submission" date="2020-09" db="EMBL/GenBank/DDBJ databases">
        <authorList>
            <person name="Sun Q."/>
            <person name="Kim S."/>
        </authorList>
    </citation>
    <scope>NUCLEOTIDE SEQUENCE</scope>
    <source>
        <strain evidence="1">KCTC 22164</strain>
    </source>
</reference>
<comment type="caution">
    <text evidence="1">The sequence shown here is derived from an EMBL/GenBank/DDBJ whole genome shotgun (WGS) entry which is preliminary data.</text>
</comment>
<keyword evidence="2" id="KW-1185">Reference proteome</keyword>
<evidence type="ECO:0008006" key="3">
    <source>
        <dbReference type="Google" id="ProtNLM"/>
    </source>
</evidence>
<dbReference type="Gene3D" id="3.40.50.300">
    <property type="entry name" value="P-loop containing nucleotide triphosphate hydrolases"/>
    <property type="match status" value="1"/>
</dbReference>
<evidence type="ECO:0000313" key="1">
    <source>
        <dbReference type="EMBL" id="GGW82392.1"/>
    </source>
</evidence>
<dbReference type="InterPro" id="IPR027417">
    <property type="entry name" value="P-loop_NTPase"/>
</dbReference>
<accession>A0A918MY58</accession>
<organism evidence="1 2">
    <name type="scientific">Alteromonas halophila</name>
    <dbReference type="NCBI Taxonomy" id="516698"/>
    <lineage>
        <taxon>Bacteria</taxon>
        <taxon>Pseudomonadati</taxon>
        <taxon>Pseudomonadota</taxon>
        <taxon>Gammaproteobacteria</taxon>
        <taxon>Alteromonadales</taxon>
        <taxon>Alteromonadaceae</taxon>
        <taxon>Alteromonas/Salinimonas group</taxon>
        <taxon>Alteromonas</taxon>
    </lineage>
</organism>
<proteinExistence type="predicted"/>
<dbReference type="RefSeq" id="WP_189404836.1">
    <property type="nucleotide sequence ID" value="NZ_BMXP01000003.1"/>
</dbReference>
<sequence>MSKSTDLKTLQQELQQALNLIDDYSTAKNVRSNLAVDGEGLTNTQSLLKRCANVVSEDQSNKKPTLRIIHHFACSGGTLISKCIAAQPNVFLLSELHPTTRHGLDWSKATYTPRDIVTQAYYAKVPDVEELAEKIFVENIQNSCRHITAKGGYLVIRAHSHADYCMDMPTPEVDTVTRLLSPHFEIKQLVSIRNPIDSFLSLRNNNWVHFSPNSFDEYCLRLISFLKGFNKDNIIRYEDFVDTPEEVISQCSALLDIPINEDFFYYKDVFKVSGDSGRSGVEIKRRERKEISKQYKKEIAESENFKEICKYFGYSGCEGL</sequence>
<dbReference type="Proteomes" id="UP000631300">
    <property type="component" value="Unassembled WGS sequence"/>
</dbReference>
<evidence type="ECO:0000313" key="2">
    <source>
        <dbReference type="Proteomes" id="UP000631300"/>
    </source>
</evidence>
<dbReference type="EMBL" id="BMXP01000003">
    <property type="protein sequence ID" value="GGW82392.1"/>
    <property type="molecule type" value="Genomic_DNA"/>
</dbReference>
<name>A0A918MY58_9ALTE</name>
<dbReference type="AlphaFoldDB" id="A0A918MY58"/>
<gene>
    <name evidence="1" type="ORF">GCM10007391_14290</name>
</gene>
<reference evidence="1" key="1">
    <citation type="journal article" date="2014" name="Int. J. Syst. Evol. Microbiol.">
        <title>Complete genome sequence of Corynebacterium casei LMG S-19264T (=DSM 44701T), isolated from a smear-ripened cheese.</title>
        <authorList>
            <consortium name="US DOE Joint Genome Institute (JGI-PGF)"/>
            <person name="Walter F."/>
            <person name="Albersmeier A."/>
            <person name="Kalinowski J."/>
            <person name="Ruckert C."/>
        </authorList>
    </citation>
    <scope>NUCLEOTIDE SEQUENCE</scope>
    <source>
        <strain evidence="1">KCTC 22164</strain>
    </source>
</reference>
<protein>
    <recommendedName>
        <fullName evidence="3">Sulfotransferase family protein</fullName>
    </recommendedName>
</protein>
<dbReference type="SUPFAM" id="SSF52540">
    <property type="entry name" value="P-loop containing nucleoside triphosphate hydrolases"/>
    <property type="match status" value="1"/>
</dbReference>